<evidence type="ECO:0000256" key="7">
    <source>
        <dbReference type="ARBA" id="ARBA00022786"/>
    </source>
</evidence>
<dbReference type="AlphaFoldDB" id="A0A0B7K1S6"/>
<accession>A0A0B7K1S6</accession>
<dbReference type="PROSITE" id="PS00518">
    <property type="entry name" value="ZF_RING_1"/>
    <property type="match status" value="1"/>
</dbReference>
<dbReference type="Gene3D" id="3.30.40.10">
    <property type="entry name" value="Zinc/RING finger domain, C3HC4 (zinc finger)"/>
    <property type="match status" value="1"/>
</dbReference>
<sequence length="421" mass="47274">MNIQDLDAESLQLFIELQFEDLKLLDKGKHTANQPMSDSQLAVYLYRTEVESLASFSADQAMCRSIIKASLTEEESSESSTEYETAPEEAPSPFTCLACCEDIDIDDLTSSACEHHYCRDCLVNLVESSLTDLTLFPPKCCHKQISFSQNRKFFSESLCALFEEKSIEIATPDRMYCHIKTCSAFIPPSSIQGDKAVCNRCNCSTCTRCKGLHHAGACPADPATQEFLRIAKDNGWQSCQSCHRMVELSTGCHHITCVCKHHFCYACGVKWKSCECPQWDEQRLLGRANVIVNRDAGAAHHPLLEYDLEGADLGDDIWMDNLPPPPSPSPPSPSPPPPPTPPPLEENETDQLPNQVSASRAGRVLKERANLIQNHECRHEFWNYRRGEHECEVCGDALLDFTAECIQCKIMACRRCRFNRL</sequence>
<dbReference type="GO" id="GO:0061630">
    <property type="term" value="F:ubiquitin protein ligase activity"/>
    <property type="evidence" value="ECO:0007669"/>
    <property type="project" value="UniProtKB-EC"/>
</dbReference>
<dbReference type="Gene3D" id="1.20.120.1750">
    <property type="match status" value="1"/>
</dbReference>
<dbReference type="CDD" id="cd22584">
    <property type="entry name" value="Rcat_RBR_unk"/>
    <property type="match status" value="1"/>
</dbReference>
<dbReference type="InterPro" id="IPR031127">
    <property type="entry name" value="E3_UB_ligase_RBR"/>
</dbReference>
<dbReference type="PANTHER" id="PTHR11685">
    <property type="entry name" value="RBR FAMILY RING FINGER AND IBR DOMAIN-CONTAINING"/>
    <property type="match status" value="1"/>
</dbReference>
<feature type="compositionally biased region" description="Pro residues" evidence="9">
    <location>
        <begin position="322"/>
        <end position="344"/>
    </location>
</feature>
<feature type="domain" description="RING-type" evidence="10">
    <location>
        <begin position="92"/>
        <end position="280"/>
    </location>
</feature>
<gene>
    <name evidence="11" type="ORF">BN869_000004713_1</name>
</gene>
<dbReference type="EMBL" id="CDPU01000011">
    <property type="protein sequence ID" value="CEO48656.1"/>
    <property type="molecule type" value="Genomic_DNA"/>
</dbReference>
<dbReference type="Pfam" id="PF01485">
    <property type="entry name" value="IBR"/>
    <property type="match status" value="1"/>
</dbReference>
<dbReference type="InterPro" id="IPR017907">
    <property type="entry name" value="Znf_RING_CS"/>
</dbReference>
<evidence type="ECO:0000256" key="6">
    <source>
        <dbReference type="ARBA" id="ARBA00022771"/>
    </source>
</evidence>
<evidence type="ECO:0000256" key="9">
    <source>
        <dbReference type="SAM" id="MobiDB-lite"/>
    </source>
</evidence>
<name>A0A0B7K1S6_BIOOC</name>
<evidence type="ECO:0000256" key="1">
    <source>
        <dbReference type="ARBA" id="ARBA00001798"/>
    </source>
</evidence>
<keyword evidence="8" id="KW-0862">Zinc</keyword>
<dbReference type="PROSITE" id="PS51873">
    <property type="entry name" value="TRIAD"/>
    <property type="match status" value="1"/>
</dbReference>
<protein>
    <recommendedName>
        <fullName evidence="2">RBR-type E3 ubiquitin transferase</fullName>
        <ecNumber evidence="2">2.3.2.31</ecNumber>
    </recommendedName>
</protein>
<reference evidence="11" key="1">
    <citation type="submission" date="2015-01" db="EMBL/GenBank/DDBJ databases">
        <authorList>
            <person name="Durling Mikael"/>
        </authorList>
    </citation>
    <scope>NUCLEOTIDE SEQUENCE</scope>
</reference>
<evidence type="ECO:0000259" key="10">
    <source>
        <dbReference type="PROSITE" id="PS51873"/>
    </source>
</evidence>
<dbReference type="GO" id="GO:0016567">
    <property type="term" value="P:protein ubiquitination"/>
    <property type="evidence" value="ECO:0007669"/>
    <property type="project" value="InterPro"/>
</dbReference>
<dbReference type="InterPro" id="IPR044066">
    <property type="entry name" value="TRIAD_supradom"/>
</dbReference>
<keyword evidence="3" id="KW-0808">Transferase</keyword>
<evidence type="ECO:0000256" key="4">
    <source>
        <dbReference type="ARBA" id="ARBA00022723"/>
    </source>
</evidence>
<dbReference type="InterPro" id="IPR013083">
    <property type="entry name" value="Znf_RING/FYVE/PHD"/>
</dbReference>
<dbReference type="SUPFAM" id="SSF57850">
    <property type="entry name" value="RING/U-box"/>
    <property type="match status" value="2"/>
</dbReference>
<evidence type="ECO:0000256" key="3">
    <source>
        <dbReference type="ARBA" id="ARBA00022679"/>
    </source>
</evidence>
<dbReference type="EC" id="2.3.2.31" evidence="2"/>
<evidence type="ECO:0000256" key="5">
    <source>
        <dbReference type="ARBA" id="ARBA00022737"/>
    </source>
</evidence>
<keyword evidence="4" id="KW-0479">Metal-binding</keyword>
<comment type="catalytic activity">
    <reaction evidence="1">
        <text>[E2 ubiquitin-conjugating enzyme]-S-ubiquitinyl-L-cysteine + [acceptor protein]-L-lysine = [E2 ubiquitin-conjugating enzyme]-L-cysteine + [acceptor protein]-N(6)-ubiquitinyl-L-lysine.</text>
        <dbReference type="EC" id="2.3.2.31"/>
    </reaction>
</comment>
<proteinExistence type="predicted"/>
<keyword evidence="5" id="KW-0677">Repeat</keyword>
<organism evidence="11">
    <name type="scientific">Bionectria ochroleuca</name>
    <name type="common">Gliocladium roseum</name>
    <dbReference type="NCBI Taxonomy" id="29856"/>
    <lineage>
        <taxon>Eukaryota</taxon>
        <taxon>Fungi</taxon>
        <taxon>Dikarya</taxon>
        <taxon>Ascomycota</taxon>
        <taxon>Pezizomycotina</taxon>
        <taxon>Sordariomycetes</taxon>
        <taxon>Hypocreomycetidae</taxon>
        <taxon>Hypocreales</taxon>
        <taxon>Bionectriaceae</taxon>
        <taxon>Clonostachys</taxon>
    </lineage>
</organism>
<keyword evidence="6" id="KW-0863">Zinc-finger</keyword>
<dbReference type="InterPro" id="IPR002867">
    <property type="entry name" value="IBR_dom"/>
</dbReference>
<evidence type="ECO:0000313" key="11">
    <source>
        <dbReference type="EMBL" id="CEO48656.1"/>
    </source>
</evidence>
<keyword evidence="7" id="KW-0833">Ubl conjugation pathway</keyword>
<dbReference type="GO" id="GO:0008270">
    <property type="term" value="F:zinc ion binding"/>
    <property type="evidence" value="ECO:0007669"/>
    <property type="project" value="UniProtKB-KW"/>
</dbReference>
<feature type="region of interest" description="Disordered" evidence="9">
    <location>
        <begin position="315"/>
        <end position="355"/>
    </location>
</feature>
<evidence type="ECO:0000256" key="8">
    <source>
        <dbReference type="ARBA" id="ARBA00022833"/>
    </source>
</evidence>
<evidence type="ECO:0000256" key="2">
    <source>
        <dbReference type="ARBA" id="ARBA00012251"/>
    </source>
</evidence>